<feature type="compositionally biased region" description="Polar residues" evidence="3">
    <location>
        <begin position="72"/>
        <end position="96"/>
    </location>
</feature>
<feature type="region of interest" description="Disordered" evidence="3">
    <location>
        <begin position="591"/>
        <end position="1318"/>
    </location>
</feature>
<evidence type="ECO:0000256" key="3">
    <source>
        <dbReference type="SAM" id="MobiDB-lite"/>
    </source>
</evidence>
<dbReference type="Pfam" id="PF02928">
    <property type="entry name" value="zf-C5HC2"/>
    <property type="match status" value="1"/>
</dbReference>
<reference evidence="8" key="1">
    <citation type="submission" date="2025-08" db="UniProtKB">
        <authorList>
            <consortium name="RefSeq"/>
        </authorList>
    </citation>
    <scope>IDENTIFICATION</scope>
    <source>
        <tissue evidence="8">Total insect</tissue>
    </source>
</reference>
<keyword evidence="7" id="KW-1185">Reference proteome</keyword>
<dbReference type="Pfam" id="PF01388">
    <property type="entry name" value="ARID"/>
    <property type="match status" value="1"/>
</dbReference>
<evidence type="ECO:0000313" key="7">
    <source>
        <dbReference type="Proteomes" id="UP000515158"/>
    </source>
</evidence>
<dbReference type="Proteomes" id="UP000515158">
    <property type="component" value="Unplaced"/>
</dbReference>
<feature type="compositionally biased region" description="Basic and acidic residues" evidence="3">
    <location>
        <begin position="598"/>
        <end position="620"/>
    </location>
</feature>
<dbReference type="GO" id="GO:0003677">
    <property type="term" value="F:DNA binding"/>
    <property type="evidence" value="ECO:0007669"/>
    <property type="project" value="InterPro"/>
</dbReference>
<feature type="compositionally biased region" description="Basic and acidic residues" evidence="3">
    <location>
        <begin position="2183"/>
        <end position="2192"/>
    </location>
</feature>
<feature type="region of interest" description="Disordered" evidence="3">
    <location>
        <begin position="2449"/>
        <end position="2601"/>
    </location>
</feature>
<feature type="compositionally biased region" description="Low complexity" evidence="3">
    <location>
        <begin position="393"/>
        <end position="407"/>
    </location>
</feature>
<feature type="compositionally biased region" description="Basic and acidic residues" evidence="3">
    <location>
        <begin position="742"/>
        <end position="751"/>
    </location>
</feature>
<feature type="compositionally biased region" description="Basic and acidic residues" evidence="3">
    <location>
        <begin position="670"/>
        <end position="680"/>
    </location>
</feature>
<feature type="compositionally biased region" description="Basic and acidic residues" evidence="3">
    <location>
        <begin position="513"/>
        <end position="525"/>
    </location>
</feature>
<feature type="domain" description="JmjC" evidence="6">
    <location>
        <begin position="3162"/>
        <end position="3327"/>
    </location>
</feature>
<feature type="compositionally biased region" description="Polar residues" evidence="3">
    <location>
        <begin position="499"/>
        <end position="511"/>
    </location>
</feature>
<feature type="compositionally biased region" description="Low complexity" evidence="3">
    <location>
        <begin position="1242"/>
        <end position="1265"/>
    </location>
</feature>
<feature type="compositionally biased region" description="Basic residues" evidence="3">
    <location>
        <begin position="1040"/>
        <end position="1053"/>
    </location>
</feature>
<protein>
    <submittedName>
        <fullName evidence="8">Mucin-16 isoform X1</fullName>
    </submittedName>
</protein>
<feature type="region of interest" description="Disordered" evidence="3">
    <location>
        <begin position="1882"/>
        <end position="1914"/>
    </location>
</feature>
<dbReference type="KEGG" id="tpal:117652999"/>
<dbReference type="InParanoid" id="A0A6P9AA40"/>
<feature type="compositionally biased region" description="Polar residues" evidence="3">
    <location>
        <begin position="1304"/>
        <end position="1318"/>
    </location>
</feature>
<feature type="compositionally biased region" description="Polar residues" evidence="3">
    <location>
        <begin position="2048"/>
        <end position="2071"/>
    </location>
</feature>
<feature type="compositionally biased region" description="Polar residues" evidence="3">
    <location>
        <begin position="2143"/>
        <end position="2154"/>
    </location>
</feature>
<feature type="region of interest" description="Disordered" evidence="3">
    <location>
        <begin position="11"/>
        <end position="109"/>
    </location>
</feature>
<name>A0A6P9AA40_THRPL</name>
<feature type="compositionally biased region" description="Basic and acidic residues" evidence="3">
    <location>
        <begin position="2403"/>
        <end position="2417"/>
    </location>
</feature>
<dbReference type="SMART" id="SM00545">
    <property type="entry name" value="JmjN"/>
    <property type="match status" value="1"/>
</dbReference>
<dbReference type="FunFam" id="1.10.150.60:FF:000012">
    <property type="entry name" value="Blast:Protein Jumonji"/>
    <property type="match status" value="1"/>
</dbReference>
<feature type="compositionally biased region" description="Polar residues" evidence="3">
    <location>
        <begin position="2717"/>
        <end position="2731"/>
    </location>
</feature>
<feature type="region of interest" description="Disordered" evidence="3">
    <location>
        <begin position="2619"/>
        <end position="2652"/>
    </location>
</feature>
<dbReference type="SUPFAM" id="SSF46774">
    <property type="entry name" value="ARID-like"/>
    <property type="match status" value="1"/>
</dbReference>
<feature type="compositionally biased region" description="Basic residues" evidence="3">
    <location>
        <begin position="35"/>
        <end position="45"/>
    </location>
</feature>
<feature type="compositionally biased region" description="Low complexity" evidence="3">
    <location>
        <begin position="297"/>
        <end position="314"/>
    </location>
</feature>
<feature type="compositionally biased region" description="Low complexity" evidence="3">
    <location>
        <begin position="846"/>
        <end position="864"/>
    </location>
</feature>
<dbReference type="InterPro" id="IPR003347">
    <property type="entry name" value="JmjC_dom"/>
</dbReference>
<feature type="region of interest" description="Disordered" evidence="3">
    <location>
        <begin position="203"/>
        <end position="543"/>
    </location>
</feature>
<dbReference type="GeneID" id="117652999"/>
<feature type="compositionally biased region" description="Polar residues" evidence="3">
    <location>
        <begin position="50"/>
        <end position="59"/>
    </location>
</feature>
<accession>A0A6P9AA40</accession>
<feature type="compositionally biased region" description="Polar residues" evidence="3">
    <location>
        <begin position="1138"/>
        <end position="1159"/>
    </location>
</feature>
<dbReference type="InterPro" id="IPR036431">
    <property type="entry name" value="ARID_dom_sf"/>
</dbReference>
<feature type="compositionally biased region" description="Polar residues" evidence="3">
    <location>
        <begin position="203"/>
        <end position="233"/>
    </location>
</feature>
<feature type="compositionally biased region" description="Basic and acidic residues" evidence="3">
    <location>
        <begin position="322"/>
        <end position="335"/>
    </location>
</feature>
<evidence type="ECO:0000256" key="1">
    <source>
        <dbReference type="ARBA" id="ARBA00004123"/>
    </source>
</evidence>
<dbReference type="RefSeq" id="XP_034254209.1">
    <property type="nucleotide sequence ID" value="XM_034398318.1"/>
</dbReference>
<gene>
    <name evidence="8" type="primary">LOC117652999</name>
</gene>
<feature type="compositionally biased region" description="Polar residues" evidence="3">
    <location>
        <begin position="2619"/>
        <end position="2636"/>
    </location>
</feature>
<feature type="compositionally biased region" description="Basic and acidic residues" evidence="3">
    <location>
        <begin position="632"/>
        <end position="659"/>
    </location>
</feature>
<feature type="compositionally biased region" description="Polar residues" evidence="3">
    <location>
        <begin position="2418"/>
        <end position="2436"/>
    </location>
</feature>
<feature type="compositionally biased region" description="Polar residues" evidence="3">
    <location>
        <begin position="2775"/>
        <end position="2815"/>
    </location>
</feature>
<feature type="compositionally biased region" description="Basic residues" evidence="3">
    <location>
        <begin position="1011"/>
        <end position="1022"/>
    </location>
</feature>
<feature type="compositionally biased region" description="Low complexity" evidence="3">
    <location>
        <begin position="526"/>
        <end position="543"/>
    </location>
</feature>
<dbReference type="PROSITE" id="PS51184">
    <property type="entry name" value="JMJC"/>
    <property type="match status" value="1"/>
</dbReference>
<feature type="compositionally biased region" description="Polar residues" evidence="3">
    <location>
        <begin position="271"/>
        <end position="287"/>
    </location>
</feature>
<feature type="compositionally biased region" description="Polar residues" evidence="3">
    <location>
        <begin position="2089"/>
        <end position="2099"/>
    </location>
</feature>
<feature type="compositionally biased region" description="Low complexity" evidence="3">
    <location>
        <begin position="1283"/>
        <end position="1296"/>
    </location>
</feature>
<feature type="compositionally biased region" description="Polar residues" evidence="3">
    <location>
        <begin position="2193"/>
        <end position="2207"/>
    </location>
</feature>
<feature type="compositionally biased region" description="Acidic residues" evidence="3">
    <location>
        <begin position="3072"/>
        <end position="3090"/>
    </location>
</feature>
<feature type="compositionally biased region" description="Basic and acidic residues" evidence="3">
    <location>
        <begin position="250"/>
        <end position="262"/>
    </location>
</feature>
<feature type="compositionally biased region" description="Low complexity" evidence="3">
    <location>
        <begin position="2830"/>
        <end position="2857"/>
    </location>
</feature>
<dbReference type="Gene3D" id="2.60.120.650">
    <property type="entry name" value="Cupin"/>
    <property type="match status" value="1"/>
</dbReference>
<feature type="region of interest" description="Disordered" evidence="3">
    <location>
        <begin position="2181"/>
        <end position="2212"/>
    </location>
</feature>
<feature type="compositionally biased region" description="Low complexity" evidence="3">
    <location>
        <begin position="3482"/>
        <end position="3503"/>
    </location>
</feature>
<feature type="region of interest" description="Disordered" evidence="3">
    <location>
        <begin position="132"/>
        <end position="177"/>
    </location>
</feature>
<dbReference type="GO" id="GO:0005634">
    <property type="term" value="C:nucleus"/>
    <property type="evidence" value="ECO:0007669"/>
    <property type="project" value="UniProtKB-SubCell"/>
</dbReference>
<feature type="compositionally biased region" description="Basic and acidic residues" evidence="3">
    <location>
        <begin position="478"/>
        <end position="498"/>
    </location>
</feature>
<feature type="compositionally biased region" description="Polar residues" evidence="3">
    <location>
        <begin position="1200"/>
        <end position="1210"/>
    </location>
</feature>
<dbReference type="SMART" id="SM00501">
    <property type="entry name" value="BRIGHT"/>
    <property type="match status" value="1"/>
</dbReference>
<dbReference type="InterPro" id="IPR004198">
    <property type="entry name" value="Znf_C5HC2"/>
</dbReference>
<dbReference type="CDD" id="cd16870">
    <property type="entry name" value="ARID_JARD2"/>
    <property type="match status" value="1"/>
</dbReference>
<dbReference type="PANTHER" id="PTHR10694:SF113">
    <property type="entry name" value="PROTEIN JUMONJI"/>
    <property type="match status" value="1"/>
</dbReference>
<feature type="compositionally biased region" description="Basic and acidic residues" evidence="3">
    <location>
        <begin position="151"/>
        <end position="169"/>
    </location>
</feature>
<dbReference type="GO" id="GO:0006338">
    <property type="term" value="P:chromatin remodeling"/>
    <property type="evidence" value="ECO:0007669"/>
    <property type="project" value="TreeGrafter"/>
</dbReference>
<dbReference type="GO" id="GO:0010468">
    <property type="term" value="P:regulation of gene expression"/>
    <property type="evidence" value="ECO:0007669"/>
    <property type="project" value="TreeGrafter"/>
</dbReference>
<feature type="compositionally biased region" description="Low complexity" evidence="3">
    <location>
        <begin position="2744"/>
        <end position="2759"/>
    </location>
</feature>
<dbReference type="InterPro" id="IPR003349">
    <property type="entry name" value="JmjN"/>
</dbReference>
<dbReference type="SMART" id="SM00558">
    <property type="entry name" value="JmjC"/>
    <property type="match status" value="1"/>
</dbReference>
<feature type="domain" description="ARID" evidence="4">
    <location>
        <begin position="2939"/>
        <end position="3031"/>
    </location>
</feature>
<dbReference type="CTD" id="3720"/>
<evidence type="ECO:0000256" key="2">
    <source>
        <dbReference type="ARBA" id="ARBA00023242"/>
    </source>
</evidence>
<feature type="compositionally biased region" description="Polar residues" evidence="3">
    <location>
        <begin position="424"/>
        <end position="442"/>
    </location>
</feature>
<dbReference type="PROSITE" id="PS51183">
    <property type="entry name" value="JMJN"/>
    <property type="match status" value="1"/>
</dbReference>
<feature type="compositionally biased region" description="Low complexity" evidence="3">
    <location>
        <begin position="925"/>
        <end position="936"/>
    </location>
</feature>
<feature type="compositionally biased region" description="Low complexity" evidence="3">
    <location>
        <begin position="1882"/>
        <end position="1895"/>
    </location>
</feature>
<dbReference type="SMART" id="SM01014">
    <property type="entry name" value="ARID"/>
    <property type="match status" value="1"/>
</dbReference>
<keyword evidence="2" id="KW-0539">Nucleus</keyword>
<dbReference type="Gene3D" id="1.10.150.60">
    <property type="entry name" value="ARID DNA-binding domain"/>
    <property type="match status" value="1"/>
</dbReference>
<dbReference type="GO" id="GO:0000785">
    <property type="term" value="C:chromatin"/>
    <property type="evidence" value="ECO:0007669"/>
    <property type="project" value="TreeGrafter"/>
</dbReference>
<dbReference type="Pfam" id="PF02373">
    <property type="entry name" value="JmjC"/>
    <property type="match status" value="1"/>
</dbReference>
<feature type="compositionally biased region" description="Polar residues" evidence="3">
    <location>
        <begin position="2496"/>
        <end position="2507"/>
    </location>
</feature>
<feature type="compositionally biased region" description="Basic and acidic residues" evidence="3">
    <location>
        <begin position="689"/>
        <end position="714"/>
    </location>
</feature>
<feature type="compositionally biased region" description="Low complexity" evidence="3">
    <location>
        <begin position="1065"/>
        <end position="1078"/>
    </location>
</feature>
<feature type="compositionally biased region" description="Polar residues" evidence="3">
    <location>
        <begin position="3062"/>
        <end position="3071"/>
    </location>
</feature>
<feature type="region of interest" description="Disordered" evidence="3">
    <location>
        <begin position="2128"/>
        <end position="2166"/>
    </location>
</feature>
<sequence length="3503" mass="375059">MCEVGESFFVAKGTMVASRSDTKRRKRDSSPLHSNPKRTKVHAQRKFAQGVSSLSNLLNLTPVKEKSDKSRSNGTAGNSTNDPKSTESTGSPSDVTTPGKRALPARGAKKPSIEDMITFLCYRGTSALPPHLAHLNKAPSPEPASSLKASENSRNKVGDRNNKDSDKNIKKSLKTASTAQKAVTAAQALKRKYQEQRIKKTTVSTLSSKVKPTPLLRSTRSSAGAVACSSTKGTPKKIDLKKNNATSPSRKRDSSVKDDSSSKKSSRLSVNKHQTNNSRTPISSPHASGSRGGLRSGGLSLEKSLRNSVKSLGGVKKKKKKLSPDKEDASQDSKKLATSLSDFSSEDDQPLVKKHKPLVQVQKLIKKSIANIGRKMRMEPRRSTRGVSLGQLSPSSSPPKRLSSGSLQSQGPKDEQRVSKKASIPTTSKEQNGVARRSTSNENQKKEAPLTPKSASTKMKKGYVMELVHDVDDVDPPPETRSRRGSRDLREQSTDEKSNISSEISKAQGPSNKKKDAAKTMEQSKKLASSAALSKASNAKPAAALKNQVEVTLSAALKSPPDLRIPPSIKRPLTAVGITNPMAIAAAAAVVFKPSSTKPEEKVKGREPPQKKEDVKKKEVVSSQTNSKIKLVKQEEKMSQSKSKEGDKKSPDDSKKEIKVGQLRVTSPRRKADESSDEGTKATSSVTLKECKGTRLKIESDSGKEVVTEDDAKILRMSKKNTVKAHTDEDEETLGAKSSLKKNSDEDEHKLSSRSRRSANRSLKKPHSSDEEVTNVAQGIPGDGSKNARVKASSTENDSEVDTASKQKTKKGNVCEVKSQSSDEDVSRKKSSKCVKKVLRSYNEVSSENDSDANLSDAADLSNSKPSTRSSARAKTGKRSSLRFTRSGNKSPAHDKRHNLKSDTSEDESETEKPSRVHKTRSKTVKSSSNKESNSESSEDEVDKNSSKPHGRNQRNVSSATRKNNKAARLVGSSSDSASSTDDDDDDDFEDVTSKSKRKTKATDSDSKSTSIRKSKDRRNRLKNLSDDDIDCDKKESKGRQSRSPRRSSRRSTKASIIDDKNDDLSVSDASSSESSPSQNRRVLRQRRGFFSFAEVDPPSDSEEEVLAATKASLEMINNHQQQTVDATSNEKEDKDSTSNSQETQSKGKSAKSNSSEPVKSSKKTKPDAPPVRKSLSKKRVKPPSEVQSNLNEELEKTLLSINLSPQMSKTVDKSPEQLSSTSMDTVVVQAPRSAVRGLEMPSEPSSSLSPKISTSIPSTHPSSTVVGSPKKPAGPVDPLGTAASLPPLSSAAMPLTRAPGAKMTSTKSGPTSKSQKSSAFIVSATSAPVSSISTASGVTSAHAMTVSQPTPKGSLTSCSVMPAVGSGSMSTVSTLSAGPVISSVIGMPSVSMSASTSLIGAPLTAPMSAPLPTAMSAQMPSSIAVSIPPSSVSSSLSAPMALPMSAPMSIPLATQLGIPLQTSVPLNVPMSGTMTLHSSGTSGSPFLLPVQSMASMLAPGQTIIKKESGTVAGMSNPMGNASPLMVGMNPLVVNSNRGAFFLSTGSTMTMTASQQQMVPGPLMPSLLSLRLPDKPAGQQTIMASSPLYVPFAFGNSGIIQTQGQMQPQIQMTGVSTITAMATNIQNSANMQGSVATNIHNTVAANIQSSMTSNIQNPMATNVPNMSAMNIQTPAPASIQNSSSVSSAMTLSQAQGTGIGMKRQLVLATKNGPVSKLILSVGEDGSHVLAAANPNTLPTTSEAQTLMSMMQPIKPPVSTVNVVACQGVQTLPSASSKPSTIAPKLSSVMPKVVQPMTSSTSAVQKQQFVLSSNVAVSSAASGINLSSGIQISSSVNASPIRTLPIPSSTSMPVVKCGALYATSIGGSPDAITSTSVPLLSSSSTASTVTKSSVAPGPTSLPDSTKISAANSSGSRVSTGILNTGVKSDVRLTPTNASIRPAVSISTISSSSSLKPEEKPRAPPGMVPNSSADPKMIKTPLEPNAMSITSSKFPSPVKVASTAAQSRNIGKTIDVKPVAQPSVSSVTPPMVTSRIPSAHAALAALKSPSGAQSSSRAIAKTGSSRKPYSSAGSFAASKPSDPAEAASVIPTVSSSPSREASSIDSSSLPSISVRTTSSLVTPNVTISSKGTAVKPSSVPLPYSKNPSSPAVSGTSEQKRKGTEVELAPTHRTLSMLSTAFQGMGKERKRDVSKRTSTSAETSGLSENPGNIEKSGLDSLAEVATSLAERSVDTSMSCDKRTPQHSLWANPAQILGKETLRVPGLPITANVGANLPTKNDLAKMKSGAVLADAVEKRTDLEKNTKMKNNPIGADCEKPSVSGLLTSSKADTPRQKVQKWLDDGSKGDVEHKANCSLLSNGNTCTCDVVEEDISNLNSLAEVCINMERINSPAKDLKGPKPGVKLAPEKKGKQDLLEASKKSPSNESSPVKPTHPLNSHQMKVTWQNAFGVKSPARSSKPAVPPQPKRPVSSEDLKTVSTSVSELPEKNKKSSNDQKLQKSPVSQSSEQSAKNDKSSAADDGRKSQQRRSLLNKVAEQANSKLDSNAFSAVNESSVYAFEAETDTPPINRPFRRRSKASSRSDEEDSVSLGSTTHPNTVHVSKDPVIVPIQVEMDENISPMSQLTSEKNGIQSDASPNDGSDVYYIPLGGQEGNDGDVRAVAVRLGKEGPNNTVVMSAKIVKKPPTFKHPNDTNDDGLPNKSRVKSETSQLPAHSVEAEASTSNIQPGPTNESRPIQEKSKPKLGETSRSSAADSSSEDTSSLINMPTYSKDTRDCRNSMSPASSRNRSPVSDKISPSASQNSKKGQGRLNRQSSIDSDASEKTKFMRRGSKSKSASSRASPSPSLPSTSSTSSGPSRPSQKSNRSYNGPVPGNVSEAPVFHPTEKEFQDPYEYIEKIRPIAEKYGLCRIVAPNSFKPDCNVEDDIRFTADNQYVHKMMDRWGPNAKEMRAIVKYIAQHNIHLQHAPLVGGMELDLPRLYTTVQNFGGLAEVMDKKRWVKVAETMRIPKSAQDRASKLDEVYCKCLLPYETLKTGERDNLFEMVEVEWEMRKERRDKRLAESAALTDQSESASQQDEDDDDDDEDEEDEEEDECIVKGRSMPLTTFFRTARNTIHMWFKSGSPSAAEVEHEFWRHVRDRNFHICVNSGSVDCSDPPYGFPTRNSPFAKHPWNLKVFSNSSGSILRSLGSVIGVTVPTLHFGMVFTTCCWYRDPHGLPWMEYLHTGAKKIWYGIPEHGAEKFRSAMQDVAPHYVRKKALWLASDTAMVPPSLLTERKVPLCRTVQEPGQFIVVFPRAHTSSVATGYIVSESVSYAPPSWLPTAMSSFKEMQQCNEPPLFSLDKLIFSIAEDSRSSRDVLNLILPSVMEILEREITFYAELKKKGVNSTERLERFKKKSSGKKGKVQKEAEDTEVMECEVCSTNLYLSMVLNNEDGSGYCLVHASLYLDQDKLDPGQCKLLYAYTQNDLHEFCQNLLDRIESKSGKKGNNVSSNNSDSESSASTSTRT</sequence>
<feature type="region of interest" description="Disordered" evidence="3">
    <location>
        <begin position="3479"/>
        <end position="3503"/>
    </location>
</feature>
<feature type="compositionally biased region" description="Basic and acidic residues" evidence="3">
    <location>
        <begin position="2482"/>
        <end position="2495"/>
    </location>
</feature>
<organism evidence="8">
    <name type="scientific">Thrips palmi</name>
    <name type="common">Melon thrips</name>
    <dbReference type="NCBI Taxonomy" id="161013"/>
    <lineage>
        <taxon>Eukaryota</taxon>
        <taxon>Metazoa</taxon>
        <taxon>Ecdysozoa</taxon>
        <taxon>Arthropoda</taxon>
        <taxon>Hexapoda</taxon>
        <taxon>Insecta</taxon>
        <taxon>Pterygota</taxon>
        <taxon>Neoptera</taxon>
        <taxon>Paraneoptera</taxon>
        <taxon>Thysanoptera</taxon>
        <taxon>Terebrantia</taxon>
        <taxon>Thripoidea</taxon>
        <taxon>Thripidae</taxon>
        <taxon>Thrips</taxon>
    </lineage>
</organism>
<feature type="compositionally biased region" description="Basic residues" evidence="3">
    <location>
        <begin position="752"/>
        <end position="766"/>
    </location>
</feature>
<feature type="compositionally biased region" description="Basic residues" evidence="3">
    <location>
        <begin position="829"/>
        <end position="839"/>
    </location>
</feature>
<feature type="compositionally biased region" description="Basic and acidic residues" evidence="3">
    <location>
        <begin position="2508"/>
        <end position="2521"/>
    </location>
</feature>
<feature type="compositionally biased region" description="Polar residues" evidence="3">
    <location>
        <begin position="1116"/>
        <end position="1128"/>
    </location>
</feature>
<dbReference type="SUPFAM" id="SSF51197">
    <property type="entry name" value="Clavaminate synthase-like"/>
    <property type="match status" value="1"/>
</dbReference>
<feature type="region of interest" description="Disordered" evidence="3">
    <location>
        <begin position="1947"/>
        <end position="1972"/>
    </location>
</feature>
<feature type="region of interest" description="Disordered" evidence="3">
    <location>
        <begin position="2045"/>
        <end position="2109"/>
    </location>
</feature>
<dbReference type="OrthoDB" id="8951118at2759"/>
<feature type="compositionally biased region" description="Polar residues" evidence="3">
    <location>
        <begin position="1900"/>
        <end position="1914"/>
    </location>
</feature>
<feature type="compositionally biased region" description="Basic and acidic residues" evidence="3">
    <location>
        <begin position="2732"/>
        <end position="2743"/>
    </location>
</feature>
<feature type="compositionally biased region" description="Acidic residues" evidence="3">
    <location>
        <begin position="981"/>
        <end position="991"/>
    </location>
</feature>
<evidence type="ECO:0000313" key="8">
    <source>
        <dbReference type="RefSeq" id="XP_034254209.1"/>
    </source>
</evidence>
<feature type="compositionally biased region" description="Polar residues" evidence="3">
    <location>
        <begin position="2535"/>
        <end position="2552"/>
    </location>
</feature>
<dbReference type="FunCoup" id="A0A6P9AA40">
    <property type="interactions" value="1656"/>
</dbReference>
<dbReference type="PANTHER" id="PTHR10694">
    <property type="entry name" value="LYSINE-SPECIFIC DEMETHYLASE"/>
    <property type="match status" value="1"/>
</dbReference>
<evidence type="ECO:0000259" key="6">
    <source>
        <dbReference type="PROSITE" id="PS51184"/>
    </source>
</evidence>
<evidence type="ECO:0000259" key="4">
    <source>
        <dbReference type="PROSITE" id="PS51011"/>
    </source>
</evidence>
<feature type="region of interest" description="Disordered" evidence="3">
    <location>
        <begin position="3056"/>
        <end position="3092"/>
    </location>
</feature>
<dbReference type="InterPro" id="IPR001606">
    <property type="entry name" value="ARID_dom"/>
</dbReference>
<feature type="domain" description="JmjN" evidence="5">
    <location>
        <begin position="2875"/>
        <end position="2916"/>
    </location>
</feature>
<feature type="region of interest" description="Disordered" evidence="3">
    <location>
        <begin position="2666"/>
        <end position="2880"/>
    </location>
</feature>
<dbReference type="Pfam" id="PF02375">
    <property type="entry name" value="JmjN"/>
    <property type="match status" value="1"/>
</dbReference>
<feature type="region of interest" description="Disordered" evidence="3">
    <location>
        <begin position="2389"/>
        <end position="2436"/>
    </location>
</feature>
<feature type="compositionally biased region" description="Polar residues" evidence="3">
    <location>
        <begin position="2586"/>
        <end position="2597"/>
    </location>
</feature>
<feature type="compositionally biased region" description="Polar residues" evidence="3">
    <location>
        <begin position="792"/>
        <end position="806"/>
    </location>
</feature>
<comment type="subcellular location">
    <subcellularLocation>
        <location evidence="1">Nucleus</location>
    </subcellularLocation>
</comment>
<proteinExistence type="predicted"/>
<evidence type="ECO:0000259" key="5">
    <source>
        <dbReference type="PROSITE" id="PS51183"/>
    </source>
</evidence>
<dbReference type="PROSITE" id="PS51011">
    <property type="entry name" value="ARID"/>
    <property type="match status" value="1"/>
</dbReference>